<organism evidence="2">
    <name type="scientific">Hydrogenovibrio crunogenus (strain DSM 25203 / XCL-2)</name>
    <name type="common">Thiomicrospira crunogena</name>
    <dbReference type="NCBI Taxonomy" id="317025"/>
    <lineage>
        <taxon>Bacteria</taxon>
        <taxon>Pseudomonadati</taxon>
        <taxon>Pseudomonadota</taxon>
        <taxon>Gammaproteobacteria</taxon>
        <taxon>Thiotrichales</taxon>
        <taxon>Piscirickettsiaceae</taxon>
        <taxon>Hydrogenovibrio</taxon>
    </lineage>
</organism>
<dbReference type="eggNOG" id="ENOG503360G">
    <property type="taxonomic scope" value="Bacteria"/>
</dbReference>
<evidence type="ECO:0008006" key="3">
    <source>
        <dbReference type="Google" id="ProtNLM"/>
    </source>
</evidence>
<evidence type="ECO:0000256" key="1">
    <source>
        <dbReference type="SAM" id="SignalP"/>
    </source>
</evidence>
<protein>
    <recommendedName>
        <fullName evidence="3">Peptidoglycan-binding protein CsiV</fullName>
    </recommendedName>
</protein>
<sequence length="208" mass="24574">MQSRLFFTSALLFLASFSLQAQAETETEQDLPKYQVELIVFETLALRGWTEEYWREDLPLIDMEGTLDVPSLPEQQFMLASEEEKMTPEKGYYILYHRSWILQGASEENSQPLKIEVLPEEDYQPKLSGTLKFYKSRYAHVRLHLELERKIPQQVTEEFAANQSMDPEMLPEFWRFQLQEARKVKSGELHYFDHPIFGALVKIQYKGR</sequence>
<name>Q31GG1_HYDCU</name>
<dbReference type="OrthoDB" id="5566524at2"/>
<dbReference type="EMBL" id="CP000109">
    <property type="protein sequence ID" value="ABB41762.1"/>
    <property type="molecule type" value="Genomic_DNA"/>
</dbReference>
<feature type="chain" id="PRO_5004220380" description="Peptidoglycan-binding protein CsiV" evidence="1">
    <location>
        <begin position="24"/>
        <end position="208"/>
    </location>
</feature>
<feature type="signal peptide" evidence="1">
    <location>
        <begin position="1"/>
        <end position="23"/>
    </location>
</feature>
<dbReference type="HOGENOM" id="CLU_072067_1_0_6"/>
<proteinExistence type="predicted"/>
<evidence type="ECO:0000313" key="2">
    <source>
        <dbReference type="EMBL" id="ABB41762.1"/>
    </source>
</evidence>
<dbReference type="KEGG" id="tcx:Tcr_1167"/>
<dbReference type="InterPro" id="IPR021241">
    <property type="entry name" value="CsiV"/>
</dbReference>
<keyword evidence="1" id="KW-0732">Signal</keyword>
<accession>Q31GG1</accession>
<dbReference type="Pfam" id="PF10972">
    <property type="entry name" value="CsiV"/>
    <property type="match status" value="1"/>
</dbReference>
<dbReference type="STRING" id="317025.Tcr_1167"/>
<dbReference type="AlphaFoldDB" id="Q31GG1"/>
<gene>
    <name evidence="2" type="ordered locus">Tcr_1167</name>
</gene>
<reference evidence="2" key="1">
    <citation type="submission" date="2006-07" db="EMBL/GenBank/DDBJ databases">
        <title>Complete sequence of Thiomicrospira crunogena XCL-2.</title>
        <authorList>
            <consortium name="US DOE Joint Genome Institute"/>
            <person name="Copeland A."/>
            <person name="Lucas S."/>
            <person name="Lapidus A."/>
            <person name="Barry K."/>
            <person name="Detter J.C."/>
            <person name="Glavina del Rio T."/>
            <person name="Hammon N."/>
            <person name="Israni S."/>
            <person name="Dalin E."/>
            <person name="Tice H."/>
            <person name="Pitluck S."/>
            <person name="Chain P."/>
            <person name="Malfatti S."/>
            <person name="Shin M."/>
            <person name="Vergez L."/>
            <person name="Schmutz J."/>
            <person name="Larimer F."/>
            <person name="Land M."/>
            <person name="Hauser L."/>
            <person name="Kyrpides N."/>
            <person name="Lykidis A."/>
            <person name="Scott K.M."/>
            <person name="Sievert S."/>
            <person name="Kerfeld C."/>
            <person name="Freyermuth S."/>
            <person name="Dobrinski K."/>
            <person name="Boller A."/>
            <person name="Fitzpatrick K."/>
            <person name="Thoma P."/>
            <person name="Moore J."/>
            <person name="Richardson P."/>
        </authorList>
    </citation>
    <scope>NUCLEOTIDE SEQUENCE</scope>
    <source>
        <strain evidence="2">XCL-2</strain>
    </source>
</reference>